<name>A0A7L9WL86_9RHOB</name>
<organism evidence="1 2">
    <name type="scientific">Pseudooceanicola spongiae</name>
    <dbReference type="NCBI Taxonomy" id="2613965"/>
    <lineage>
        <taxon>Bacteria</taxon>
        <taxon>Pseudomonadati</taxon>
        <taxon>Pseudomonadota</taxon>
        <taxon>Alphaproteobacteria</taxon>
        <taxon>Rhodobacterales</taxon>
        <taxon>Paracoccaceae</taxon>
        <taxon>Pseudooceanicola</taxon>
    </lineage>
</organism>
<dbReference type="RefSeq" id="WP_193082777.1">
    <property type="nucleotide sequence ID" value="NZ_CP045201.1"/>
</dbReference>
<gene>
    <name evidence="1" type="ORF">F3W81_06305</name>
</gene>
<dbReference type="AlphaFoldDB" id="A0A7L9WL86"/>
<dbReference type="EMBL" id="CP045201">
    <property type="protein sequence ID" value="QOL80457.1"/>
    <property type="molecule type" value="Genomic_DNA"/>
</dbReference>
<dbReference type="Proteomes" id="UP000594118">
    <property type="component" value="Chromosome"/>
</dbReference>
<accession>A0A7L9WL86</accession>
<evidence type="ECO:0008006" key="3">
    <source>
        <dbReference type="Google" id="ProtNLM"/>
    </source>
</evidence>
<proteinExistence type="predicted"/>
<reference evidence="1 2" key="1">
    <citation type="submission" date="2019-10" db="EMBL/GenBank/DDBJ databases">
        <title>Pseudopuniceibacterium sp. HQ09 islated from Antarctica.</title>
        <authorList>
            <person name="Liao L."/>
            <person name="Su S."/>
            <person name="Chen B."/>
            <person name="Yu Y."/>
        </authorList>
    </citation>
    <scope>NUCLEOTIDE SEQUENCE [LARGE SCALE GENOMIC DNA]</scope>
    <source>
        <strain evidence="1 2">HQ09</strain>
    </source>
</reference>
<evidence type="ECO:0000313" key="1">
    <source>
        <dbReference type="EMBL" id="QOL80457.1"/>
    </source>
</evidence>
<evidence type="ECO:0000313" key="2">
    <source>
        <dbReference type="Proteomes" id="UP000594118"/>
    </source>
</evidence>
<dbReference type="KEGG" id="pshq:F3W81_06305"/>
<protein>
    <recommendedName>
        <fullName evidence="3">Helix-turn-helix domain-containing protein</fullName>
    </recommendedName>
</protein>
<sequence>MAALQPLFVDDRTAAKLFCLSRAEFLDLIRQGHLPAPTKLGTYDRWDVEELLRIAKGERARPDEGLEL</sequence>
<keyword evidence="2" id="KW-1185">Reference proteome</keyword>